<protein>
    <submittedName>
        <fullName evidence="1">Uncharacterized protein</fullName>
    </submittedName>
</protein>
<dbReference type="Proteomes" id="UP001596052">
    <property type="component" value="Unassembled WGS sequence"/>
</dbReference>
<proteinExistence type="predicted"/>
<evidence type="ECO:0000313" key="2">
    <source>
        <dbReference type="Proteomes" id="UP001596052"/>
    </source>
</evidence>
<sequence length="78" mass="8694">MSARDLLLQVKALPPAEQRRFLDAMMDLDAATHLPAAEMQVPDFEAYWGRLHSLGMPRWTAEQTAGLDRWLAGEDAAA</sequence>
<name>A0ABW0KUU1_9BACT</name>
<evidence type="ECO:0000313" key="1">
    <source>
        <dbReference type="EMBL" id="MFC5456396.1"/>
    </source>
</evidence>
<reference evidence="2" key="1">
    <citation type="journal article" date="2019" name="Int. J. Syst. Evol. Microbiol.">
        <title>The Global Catalogue of Microorganisms (GCM) 10K type strain sequencing project: providing services to taxonomists for standard genome sequencing and annotation.</title>
        <authorList>
            <consortium name="The Broad Institute Genomics Platform"/>
            <consortium name="The Broad Institute Genome Sequencing Center for Infectious Disease"/>
            <person name="Wu L."/>
            <person name="Ma J."/>
        </authorList>
    </citation>
    <scope>NUCLEOTIDE SEQUENCE [LARGE SCALE GENOMIC DNA]</scope>
    <source>
        <strain evidence="2">CGMCC 4.1469</strain>
    </source>
</reference>
<comment type="caution">
    <text evidence="1">The sequence shown here is derived from an EMBL/GenBank/DDBJ whole genome shotgun (WGS) entry which is preliminary data.</text>
</comment>
<gene>
    <name evidence="1" type="ORF">ACFQDI_16150</name>
</gene>
<dbReference type="RefSeq" id="WP_377168590.1">
    <property type="nucleotide sequence ID" value="NZ_JBHSMQ010000005.1"/>
</dbReference>
<accession>A0ABW0KUU1</accession>
<organism evidence="1 2">
    <name type="scientific">Prosthecobacter fluviatilis</name>
    <dbReference type="NCBI Taxonomy" id="445931"/>
    <lineage>
        <taxon>Bacteria</taxon>
        <taxon>Pseudomonadati</taxon>
        <taxon>Verrucomicrobiota</taxon>
        <taxon>Verrucomicrobiia</taxon>
        <taxon>Verrucomicrobiales</taxon>
        <taxon>Verrucomicrobiaceae</taxon>
        <taxon>Prosthecobacter</taxon>
    </lineage>
</organism>
<dbReference type="EMBL" id="JBHSMQ010000005">
    <property type="protein sequence ID" value="MFC5456396.1"/>
    <property type="molecule type" value="Genomic_DNA"/>
</dbReference>
<keyword evidence="2" id="KW-1185">Reference proteome</keyword>